<feature type="region of interest" description="Disordered" evidence="1">
    <location>
        <begin position="47"/>
        <end position="110"/>
    </location>
</feature>
<proteinExistence type="predicted"/>
<evidence type="ECO:0000313" key="4">
    <source>
        <dbReference type="Proteomes" id="UP001316803"/>
    </source>
</evidence>
<dbReference type="GO" id="GO:0005634">
    <property type="term" value="C:nucleus"/>
    <property type="evidence" value="ECO:0007669"/>
    <property type="project" value="TreeGrafter"/>
</dbReference>
<dbReference type="GO" id="GO:0006307">
    <property type="term" value="P:DNA alkylation repair"/>
    <property type="evidence" value="ECO:0007669"/>
    <property type="project" value="InterPro"/>
</dbReference>
<keyword evidence="4" id="KW-1185">Reference proteome</keyword>
<dbReference type="EMBL" id="JAKLMC020000023">
    <property type="protein sequence ID" value="KAK5950913.1"/>
    <property type="molecule type" value="Genomic_DNA"/>
</dbReference>
<evidence type="ECO:0000313" key="3">
    <source>
        <dbReference type="EMBL" id="KAK5950913.1"/>
    </source>
</evidence>
<feature type="region of interest" description="Disordered" evidence="1">
    <location>
        <begin position="1"/>
        <end position="24"/>
    </location>
</feature>
<dbReference type="AlphaFoldDB" id="A0AAN8EBC7"/>
<gene>
    <name evidence="3" type="ORF">OHC33_007985</name>
</gene>
<feature type="compositionally biased region" description="Basic and acidic residues" evidence="1">
    <location>
        <begin position="178"/>
        <end position="212"/>
    </location>
</feature>
<sequence length="456" mass="50311">MAKGKKSKNDGNAEAGEKKAKTTHFLCFPLASETTVSQLAESLAYFRSVSTEPEKPKRRLEETPDGKVKVVTGKAGSTSKSKQPDNGDNTPFSPNEDDPLGNTNKPTGDKRAFEKSLQILPSIVHRAAGTYHLTLGVMDLSEESQMQKAKGLLQGLDLQRILTDAEAGPPAGVKQARKWQDKEEKETGEVEDEVSAKVEIGDDKPPETDPTRGVKSLGRPVSPPPLAATKTSAETQVPSSTPSPPPLYVSLTGLGAFPKEKGARVIWAGPREQSTISDNSSTRPTFNENTRLYTFGLHLREIFRKEGFITETRPLVLHATVANMRYKMQAKGGRTTKGRKWAHGKRRWQEGVVDARPLLRVFNQFDGDVAEAEHALVGAADEEQDDASDEERDENEIAQKQDDRDQPASSAEREYIWLRDAVIDRVAICKMGATEAEDPAWRYWYPPVSEKAIFDT</sequence>
<accession>A0AAN8EBC7</accession>
<protein>
    <recommendedName>
        <fullName evidence="2">A-kinase anchor protein 7-like phosphoesterase domain-containing protein</fullName>
    </recommendedName>
</protein>
<reference evidence="3 4" key="1">
    <citation type="submission" date="2022-12" db="EMBL/GenBank/DDBJ databases">
        <title>Genomic features and morphological characterization of a novel Knufia sp. strain isolated from spacecraft assembly facility.</title>
        <authorList>
            <person name="Teixeira M."/>
            <person name="Chander A.M."/>
            <person name="Stajich J.E."/>
            <person name="Venkateswaran K."/>
        </authorList>
    </citation>
    <scope>NUCLEOTIDE SEQUENCE [LARGE SCALE GENOMIC DNA]</scope>
    <source>
        <strain evidence="3 4">FJI-L2-BK-P2</strain>
    </source>
</reference>
<evidence type="ECO:0000259" key="2">
    <source>
        <dbReference type="Pfam" id="PF10469"/>
    </source>
</evidence>
<evidence type="ECO:0000256" key="1">
    <source>
        <dbReference type="SAM" id="MobiDB-lite"/>
    </source>
</evidence>
<feature type="compositionally biased region" description="Basic and acidic residues" evidence="1">
    <location>
        <begin position="7"/>
        <end position="20"/>
    </location>
</feature>
<feature type="region of interest" description="Disordered" evidence="1">
    <location>
        <begin position="380"/>
        <end position="411"/>
    </location>
</feature>
<dbReference type="GO" id="GO:0006355">
    <property type="term" value="P:regulation of DNA-templated transcription"/>
    <property type="evidence" value="ECO:0007669"/>
    <property type="project" value="TreeGrafter"/>
</dbReference>
<feature type="compositionally biased region" description="Basic and acidic residues" evidence="1">
    <location>
        <begin position="52"/>
        <end position="68"/>
    </location>
</feature>
<dbReference type="InterPro" id="IPR009210">
    <property type="entry name" value="ASCC1"/>
</dbReference>
<name>A0AAN8EBC7_9EURO</name>
<dbReference type="PANTHER" id="PTHR13360">
    <property type="entry name" value="ACTIVATING SIGNAL COINTEGRATOR 1 COMPLEX SUBUNIT 1"/>
    <property type="match status" value="1"/>
</dbReference>
<feature type="domain" description="A-kinase anchor protein 7-like phosphoesterase" evidence="2">
    <location>
        <begin position="129"/>
        <end position="335"/>
    </location>
</feature>
<feature type="region of interest" description="Disordered" evidence="1">
    <location>
        <begin position="167"/>
        <end position="246"/>
    </location>
</feature>
<feature type="compositionally biased region" description="Basic and acidic residues" evidence="1">
    <location>
        <begin position="395"/>
        <end position="411"/>
    </location>
</feature>
<dbReference type="Proteomes" id="UP001316803">
    <property type="component" value="Unassembled WGS sequence"/>
</dbReference>
<feature type="compositionally biased region" description="Acidic residues" evidence="1">
    <location>
        <begin position="380"/>
        <end position="394"/>
    </location>
</feature>
<organism evidence="3 4">
    <name type="scientific">Knufia fluminis</name>
    <dbReference type="NCBI Taxonomy" id="191047"/>
    <lineage>
        <taxon>Eukaryota</taxon>
        <taxon>Fungi</taxon>
        <taxon>Dikarya</taxon>
        <taxon>Ascomycota</taxon>
        <taxon>Pezizomycotina</taxon>
        <taxon>Eurotiomycetes</taxon>
        <taxon>Chaetothyriomycetidae</taxon>
        <taxon>Chaetothyriales</taxon>
        <taxon>Trichomeriaceae</taxon>
        <taxon>Knufia</taxon>
    </lineage>
</organism>
<dbReference type="Gene3D" id="3.90.1140.10">
    <property type="entry name" value="Cyclic phosphodiesterase"/>
    <property type="match status" value="1"/>
</dbReference>
<dbReference type="InterPro" id="IPR019510">
    <property type="entry name" value="AKAP7-like_phosphoesterase"/>
</dbReference>
<feature type="compositionally biased region" description="Polar residues" evidence="1">
    <location>
        <begin position="75"/>
        <end position="93"/>
    </location>
</feature>
<comment type="caution">
    <text evidence="3">The sequence shown here is derived from an EMBL/GenBank/DDBJ whole genome shotgun (WGS) entry which is preliminary data.</text>
</comment>
<dbReference type="PANTHER" id="PTHR13360:SF1">
    <property type="entry name" value="ACTIVATING SIGNAL COINTEGRATOR 1 COMPLEX SUBUNIT 1"/>
    <property type="match status" value="1"/>
</dbReference>
<dbReference type="Pfam" id="PF10469">
    <property type="entry name" value="AKAP7_NLS"/>
    <property type="match status" value="1"/>
</dbReference>